<accession>A0AAE3DG04</accession>
<proteinExistence type="predicted"/>
<dbReference type="EMBL" id="JAJEQC010000001">
    <property type="protein sequence ID" value="MCC2135725.1"/>
    <property type="molecule type" value="Genomic_DNA"/>
</dbReference>
<protein>
    <submittedName>
        <fullName evidence="1">DUF4363 family protein</fullName>
    </submittedName>
</protein>
<gene>
    <name evidence="1" type="ORF">LKD31_01675</name>
</gene>
<dbReference type="Proteomes" id="UP001199424">
    <property type="component" value="Unassembled WGS sequence"/>
</dbReference>
<organism evidence="1 2">
    <name type="scientific">Hominenteromicrobium mulieris</name>
    <dbReference type="NCBI Taxonomy" id="2885357"/>
    <lineage>
        <taxon>Bacteria</taxon>
        <taxon>Bacillati</taxon>
        <taxon>Bacillota</taxon>
        <taxon>Clostridia</taxon>
        <taxon>Eubacteriales</taxon>
        <taxon>Oscillospiraceae</taxon>
        <taxon>Hominenteromicrobium</taxon>
    </lineage>
</organism>
<dbReference type="InterPro" id="IPR010916">
    <property type="entry name" value="TonB_box_CS"/>
</dbReference>
<sequence>MKRMAFSIVLAVFAVAVCIFGYCNTARSANTLIVSAENIDRLLSDGEAEKALEKSRKLQADWEKIHDKLCVFLPHEHLEPLENIFAVLPYYIEQEEVSLARAECQMVKNTAEHIQKTERIAFENVF</sequence>
<comment type="caution">
    <text evidence="1">The sequence shown here is derived from an EMBL/GenBank/DDBJ whole genome shotgun (WGS) entry which is preliminary data.</text>
</comment>
<keyword evidence="2" id="KW-1185">Reference proteome</keyword>
<dbReference type="RefSeq" id="WP_308448346.1">
    <property type="nucleotide sequence ID" value="NZ_JAJEQC010000001.1"/>
</dbReference>
<dbReference type="PROSITE" id="PS00430">
    <property type="entry name" value="TONB_DEPENDENT_REC_1"/>
    <property type="match status" value="1"/>
</dbReference>
<dbReference type="InterPro" id="IPR025373">
    <property type="entry name" value="DUF4363"/>
</dbReference>
<name>A0AAE3DG04_9FIRM</name>
<dbReference type="Pfam" id="PF14276">
    <property type="entry name" value="DUF4363"/>
    <property type="match status" value="1"/>
</dbReference>
<evidence type="ECO:0000313" key="1">
    <source>
        <dbReference type="EMBL" id="MCC2135725.1"/>
    </source>
</evidence>
<dbReference type="AlphaFoldDB" id="A0AAE3DG04"/>
<reference evidence="1" key="1">
    <citation type="submission" date="2021-10" db="EMBL/GenBank/DDBJ databases">
        <title>Anaerobic single-cell dispensing facilitates the cultivation of human gut bacteria.</title>
        <authorList>
            <person name="Afrizal A."/>
        </authorList>
    </citation>
    <scope>NUCLEOTIDE SEQUENCE</scope>
    <source>
        <strain evidence="1">CLA-AA-H250</strain>
    </source>
</reference>
<evidence type="ECO:0000313" key="2">
    <source>
        <dbReference type="Proteomes" id="UP001199424"/>
    </source>
</evidence>